<name>A0A6S7IW87_PARCT</name>
<dbReference type="EMBL" id="CACRXK020011419">
    <property type="protein sequence ID" value="CAB4021410.1"/>
    <property type="molecule type" value="Genomic_DNA"/>
</dbReference>
<proteinExistence type="predicted"/>
<accession>A0A6S7IW87</accession>
<reference evidence="1" key="1">
    <citation type="submission" date="2020-04" db="EMBL/GenBank/DDBJ databases">
        <authorList>
            <person name="Alioto T."/>
            <person name="Alioto T."/>
            <person name="Gomez Garrido J."/>
        </authorList>
    </citation>
    <scope>NUCLEOTIDE SEQUENCE</scope>
    <source>
        <strain evidence="1">A484AB</strain>
    </source>
</reference>
<evidence type="ECO:0000313" key="1">
    <source>
        <dbReference type="EMBL" id="CAB4021410.1"/>
    </source>
</evidence>
<keyword evidence="2" id="KW-1185">Reference proteome</keyword>
<evidence type="ECO:0000313" key="2">
    <source>
        <dbReference type="Proteomes" id="UP001152795"/>
    </source>
</evidence>
<organism evidence="1 2">
    <name type="scientific">Paramuricea clavata</name>
    <name type="common">Red gorgonian</name>
    <name type="synonym">Violescent sea-whip</name>
    <dbReference type="NCBI Taxonomy" id="317549"/>
    <lineage>
        <taxon>Eukaryota</taxon>
        <taxon>Metazoa</taxon>
        <taxon>Cnidaria</taxon>
        <taxon>Anthozoa</taxon>
        <taxon>Octocorallia</taxon>
        <taxon>Malacalcyonacea</taxon>
        <taxon>Plexauridae</taxon>
        <taxon>Paramuricea</taxon>
    </lineage>
</organism>
<gene>
    <name evidence="1" type="ORF">PACLA_8A012097</name>
</gene>
<sequence length="151" mass="17615">MGKLYYCSTVWSNTSSSNIKKLQAVQNFACRIIANGKKIDHITPILKDIGWLPVKEHLLFKDLVMIYKCINSLAPKYLCDLFLKRQELNNRATRNNEALHIPLFSTTTGQRSFRYRAVGLWNSLDNELKKLPLATFKIKLKEFLLNRYFET</sequence>
<protein>
    <submittedName>
        <fullName evidence="1">Uncharacterized protein</fullName>
    </submittedName>
</protein>
<dbReference type="OrthoDB" id="5949000at2759"/>
<comment type="caution">
    <text evidence="1">The sequence shown here is derived from an EMBL/GenBank/DDBJ whole genome shotgun (WGS) entry which is preliminary data.</text>
</comment>
<dbReference type="Proteomes" id="UP001152795">
    <property type="component" value="Unassembled WGS sequence"/>
</dbReference>
<dbReference type="AlphaFoldDB" id="A0A6S7IW87"/>